<dbReference type="NCBIfam" id="NF041504">
    <property type="entry name" value="AccA_sub"/>
    <property type="match status" value="1"/>
</dbReference>
<comment type="catalytic activity">
    <reaction evidence="9 10">
        <text>N(6)-carboxybiotinyl-L-lysyl-[protein] + acetyl-CoA = N(6)-biotinyl-L-lysyl-[protein] + malonyl-CoA</text>
        <dbReference type="Rhea" id="RHEA:54728"/>
        <dbReference type="Rhea" id="RHEA-COMP:10505"/>
        <dbReference type="Rhea" id="RHEA-COMP:10506"/>
        <dbReference type="ChEBI" id="CHEBI:57288"/>
        <dbReference type="ChEBI" id="CHEBI:57384"/>
        <dbReference type="ChEBI" id="CHEBI:83144"/>
        <dbReference type="ChEBI" id="CHEBI:83145"/>
        <dbReference type="EC" id="2.1.3.15"/>
    </reaction>
</comment>
<sequence length="323" mass="34646">MRQFLDFEKPVAELETKIDDLRNMAASSEGAPDGVNISDEISRLSDKAEKQLRTLYAKLTPSQKVQVARHAQRPHALDYIRATISDFTPLAGDRQFADDKAVVGGLGRFNGQSVVVIGTERGSDLDTRLVHNFGMARPEGYRKAMRLMELAGRFGLPILTFVDTSGAWPGIDAEARGQAEAIARSIETCLTVPVPLVATVIGEGGSGGAVALASGDRVLMLENAIYSVISPEACASILWRDPKQATTAAEALKLTAQDLQKLGLIDRIVTEPVGGAQRDPASTIESVRNAISEELAQLVGLEPALLVAQRRDKFVAMGRDALA</sequence>
<evidence type="ECO:0000256" key="2">
    <source>
        <dbReference type="ARBA" id="ARBA00022516"/>
    </source>
</evidence>
<dbReference type="GO" id="GO:0003989">
    <property type="term" value="F:acetyl-CoA carboxylase activity"/>
    <property type="evidence" value="ECO:0007669"/>
    <property type="project" value="UniProtKB-EC"/>
</dbReference>
<comment type="subunit">
    <text evidence="10">Acetyl-CoA carboxylase is a heterohexamer composed of biotin carboxyl carrier protein (AccB), biotin carboxylase (AccC) and two subunits each of ACCase subunit alpha (AccA) and ACCase subunit beta (AccD).</text>
</comment>
<dbReference type="Pfam" id="PF03255">
    <property type="entry name" value="ACCA"/>
    <property type="match status" value="1"/>
</dbReference>
<evidence type="ECO:0000313" key="12">
    <source>
        <dbReference type="EMBL" id="MBO1359672.1"/>
    </source>
</evidence>
<dbReference type="InterPro" id="IPR001095">
    <property type="entry name" value="Acetyl_CoA_COase_a_su"/>
</dbReference>
<comment type="subcellular location">
    <subcellularLocation>
        <location evidence="10">Cytoplasm</location>
    </subcellularLocation>
</comment>
<evidence type="ECO:0000313" key="13">
    <source>
        <dbReference type="Proteomes" id="UP000664771"/>
    </source>
</evidence>
<dbReference type="NCBIfam" id="NF004344">
    <property type="entry name" value="PRK05724.1"/>
    <property type="match status" value="1"/>
</dbReference>
<evidence type="ECO:0000256" key="7">
    <source>
        <dbReference type="ARBA" id="ARBA00023098"/>
    </source>
</evidence>
<feature type="domain" description="CoA carboxyltransferase C-terminal" evidence="11">
    <location>
        <begin position="44"/>
        <end position="297"/>
    </location>
</feature>
<keyword evidence="12" id="KW-0436">Ligase</keyword>
<dbReference type="Proteomes" id="UP000664771">
    <property type="component" value="Unassembled WGS sequence"/>
</dbReference>
<keyword evidence="13" id="KW-1185">Reference proteome</keyword>
<evidence type="ECO:0000256" key="9">
    <source>
        <dbReference type="ARBA" id="ARBA00049152"/>
    </source>
</evidence>
<dbReference type="HAMAP" id="MF_00823">
    <property type="entry name" value="AcetylCoA_CT_alpha"/>
    <property type="match status" value="1"/>
</dbReference>
<accession>A0ABS3LUS3</accession>
<dbReference type="RefSeq" id="WP_207881019.1">
    <property type="nucleotide sequence ID" value="NZ_JAFVMF010000007.1"/>
</dbReference>
<dbReference type="EMBL" id="JAFVMF010000007">
    <property type="protein sequence ID" value="MBO1359672.1"/>
    <property type="molecule type" value="Genomic_DNA"/>
</dbReference>
<keyword evidence="4 10" id="KW-0547">Nucleotide-binding</keyword>
<organism evidence="12 13">
    <name type="scientific">Acetobacter sacchari</name>
    <dbReference type="NCBI Taxonomy" id="2661687"/>
    <lineage>
        <taxon>Bacteria</taxon>
        <taxon>Pseudomonadati</taxon>
        <taxon>Pseudomonadota</taxon>
        <taxon>Alphaproteobacteria</taxon>
        <taxon>Acetobacterales</taxon>
        <taxon>Acetobacteraceae</taxon>
        <taxon>Acetobacter</taxon>
    </lineage>
</organism>
<evidence type="ECO:0000256" key="6">
    <source>
        <dbReference type="ARBA" id="ARBA00022840"/>
    </source>
</evidence>
<evidence type="ECO:0000259" key="11">
    <source>
        <dbReference type="PROSITE" id="PS50989"/>
    </source>
</evidence>
<gene>
    <name evidence="10" type="primary">accA</name>
    <name evidence="12" type="ORF">J2D73_07675</name>
</gene>
<keyword evidence="8 10" id="KW-0275">Fatty acid biosynthesis</keyword>
<keyword evidence="10" id="KW-0963">Cytoplasm</keyword>
<dbReference type="Gene3D" id="3.90.226.10">
    <property type="entry name" value="2-enoyl-CoA Hydratase, Chain A, domain 1"/>
    <property type="match status" value="1"/>
</dbReference>
<proteinExistence type="inferred from homology"/>
<dbReference type="PANTHER" id="PTHR42853:SF3">
    <property type="entry name" value="ACETYL-COENZYME A CARBOXYLASE CARBOXYL TRANSFERASE SUBUNIT ALPHA, CHLOROPLASTIC"/>
    <property type="match status" value="1"/>
</dbReference>
<evidence type="ECO:0000256" key="10">
    <source>
        <dbReference type="HAMAP-Rule" id="MF_00823"/>
    </source>
</evidence>
<comment type="pathway">
    <text evidence="1 10">Lipid metabolism; malonyl-CoA biosynthesis; malonyl-CoA from acetyl-CoA: step 1/1.</text>
</comment>
<keyword evidence="7 10" id="KW-0443">Lipid metabolism</keyword>
<evidence type="ECO:0000256" key="1">
    <source>
        <dbReference type="ARBA" id="ARBA00004956"/>
    </source>
</evidence>
<dbReference type="InterPro" id="IPR011763">
    <property type="entry name" value="COA_CT_C"/>
</dbReference>
<dbReference type="PROSITE" id="PS50989">
    <property type="entry name" value="COA_CT_CTER"/>
    <property type="match status" value="1"/>
</dbReference>
<dbReference type="EC" id="2.1.3.15" evidence="10"/>
<evidence type="ECO:0000256" key="5">
    <source>
        <dbReference type="ARBA" id="ARBA00022832"/>
    </source>
</evidence>
<evidence type="ECO:0000256" key="3">
    <source>
        <dbReference type="ARBA" id="ARBA00022679"/>
    </source>
</evidence>
<keyword evidence="6 10" id="KW-0067">ATP-binding</keyword>
<evidence type="ECO:0000256" key="8">
    <source>
        <dbReference type="ARBA" id="ARBA00023160"/>
    </source>
</evidence>
<protein>
    <recommendedName>
        <fullName evidence="10">Acetyl-coenzyme A carboxylase carboxyl transferase subunit alpha</fullName>
        <shortName evidence="10">ACCase subunit alpha</shortName>
        <shortName evidence="10">Acetyl-CoA carboxylase carboxyltransferase subunit alpha</shortName>
        <ecNumber evidence="10">2.1.3.15</ecNumber>
    </recommendedName>
</protein>
<keyword evidence="2 10" id="KW-0444">Lipid biosynthesis</keyword>
<evidence type="ECO:0000256" key="4">
    <source>
        <dbReference type="ARBA" id="ARBA00022741"/>
    </source>
</evidence>
<comment type="function">
    <text evidence="10">Component of the acetyl coenzyme A carboxylase (ACC) complex. First, biotin carboxylase catalyzes the carboxylation of biotin on its carrier protein (BCCP) and then the CO(2) group is transferred by the carboxyltransferase to acetyl-CoA to form malonyl-CoA.</text>
</comment>
<keyword evidence="3 10" id="KW-0808">Transferase</keyword>
<dbReference type="PRINTS" id="PR01069">
    <property type="entry name" value="ACCCTRFRASEA"/>
</dbReference>
<comment type="similarity">
    <text evidence="10">Belongs to the AccA family.</text>
</comment>
<dbReference type="InterPro" id="IPR029045">
    <property type="entry name" value="ClpP/crotonase-like_dom_sf"/>
</dbReference>
<comment type="caution">
    <text evidence="12">The sequence shown here is derived from an EMBL/GenBank/DDBJ whole genome shotgun (WGS) entry which is preliminary data.</text>
</comment>
<name>A0ABS3LUS3_9PROT</name>
<reference evidence="12 13" key="1">
    <citation type="submission" date="2021-03" db="EMBL/GenBank/DDBJ databases">
        <title>The complete genome sequence of Acetobacter sacchari TBRC 11175.</title>
        <authorList>
            <person name="Charoenyingcharoen P."/>
            <person name="Yukphan P."/>
        </authorList>
    </citation>
    <scope>NUCLEOTIDE SEQUENCE [LARGE SCALE GENOMIC DNA]</scope>
    <source>
        <strain evidence="12 13">TBRC 11175</strain>
    </source>
</reference>
<dbReference type="NCBIfam" id="TIGR00513">
    <property type="entry name" value="accA"/>
    <property type="match status" value="1"/>
</dbReference>
<dbReference type="SUPFAM" id="SSF52096">
    <property type="entry name" value="ClpP/crotonase"/>
    <property type="match status" value="1"/>
</dbReference>
<dbReference type="PANTHER" id="PTHR42853">
    <property type="entry name" value="ACETYL-COENZYME A CARBOXYLASE CARBOXYL TRANSFERASE SUBUNIT ALPHA"/>
    <property type="match status" value="1"/>
</dbReference>
<keyword evidence="5 10" id="KW-0276">Fatty acid metabolism</keyword>